<reference evidence="2 3" key="1">
    <citation type="submission" date="2021-04" db="EMBL/GenBank/DDBJ databases">
        <authorList>
            <person name="Pira H."/>
            <person name="Risdian C."/>
            <person name="Wink J."/>
        </authorList>
    </citation>
    <scope>NUCLEOTIDE SEQUENCE [LARGE SCALE GENOMIC DNA]</scope>
    <source>
        <strain evidence="2 3">WH131</strain>
    </source>
</reference>
<accession>A0ABS6SJN1</accession>
<proteinExistence type="predicted"/>
<evidence type="ECO:0000313" key="2">
    <source>
        <dbReference type="EMBL" id="MBV7265201.1"/>
    </source>
</evidence>
<organism evidence="2 3">
    <name type="scientific">Erythrobacter ani</name>
    <dbReference type="NCBI Taxonomy" id="2827235"/>
    <lineage>
        <taxon>Bacteria</taxon>
        <taxon>Pseudomonadati</taxon>
        <taxon>Pseudomonadota</taxon>
        <taxon>Alphaproteobacteria</taxon>
        <taxon>Sphingomonadales</taxon>
        <taxon>Erythrobacteraceae</taxon>
        <taxon>Erythrobacter/Porphyrobacter group</taxon>
        <taxon>Erythrobacter</taxon>
    </lineage>
</organism>
<dbReference type="Proteomes" id="UP000699975">
    <property type="component" value="Unassembled WGS sequence"/>
</dbReference>
<dbReference type="Pfam" id="PF03795">
    <property type="entry name" value="YCII"/>
    <property type="match status" value="1"/>
</dbReference>
<comment type="caution">
    <text evidence="2">The sequence shown here is derived from an EMBL/GenBank/DDBJ whole genome shotgun (WGS) entry which is preliminary data.</text>
</comment>
<feature type="domain" description="YCII-related" evidence="1">
    <location>
        <begin position="3"/>
        <end position="80"/>
    </location>
</feature>
<name>A0ABS6SJN1_9SPHN</name>
<keyword evidence="3" id="KW-1185">Reference proteome</keyword>
<gene>
    <name evidence="2" type="ORF">KCG45_03355</name>
</gene>
<evidence type="ECO:0000313" key="3">
    <source>
        <dbReference type="Proteomes" id="UP000699975"/>
    </source>
</evidence>
<evidence type="ECO:0000259" key="1">
    <source>
        <dbReference type="Pfam" id="PF03795"/>
    </source>
</evidence>
<dbReference type="EMBL" id="JAGSPB010000001">
    <property type="protein sequence ID" value="MBV7265201.1"/>
    <property type="molecule type" value="Genomic_DNA"/>
</dbReference>
<protein>
    <submittedName>
        <fullName evidence="2">YciI family protein</fullName>
    </submittedName>
</protein>
<dbReference type="InterPro" id="IPR005545">
    <property type="entry name" value="YCII"/>
</dbReference>
<sequence length="101" mass="11042">MPLFAFYCRDGEHGAKLRERLLADHLAHVEAHLDDYAVAGPLKKGDDTIGSLLVIKAADEDEARAKFEVDPYFHAGVWQSISASAFMGVAGEWVGGAAWKR</sequence>